<dbReference type="STRING" id="292459.STH3216"/>
<dbReference type="Proteomes" id="UP000000417">
    <property type="component" value="Chromosome"/>
</dbReference>
<dbReference type="eggNOG" id="COG0406">
    <property type="taxonomic scope" value="Bacteria"/>
</dbReference>
<proteinExistence type="predicted"/>
<dbReference type="InterPro" id="IPR029033">
    <property type="entry name" value="His_PPase_superfam"/>
</dbReference>
<organism evidence="1 2">
    <name type="scientific">Symbiobacterium thermophilum (strain DSM 24528 / JCM 14929 / IAM 14863 / T)</name>
    <dbReference type="NCBI Taxonomy" id="292459"/>
    <lineage>
        <taxon>Bacteria</taxon>
        <taxon>Bacillati</taxon>
        <taxon>Bacillota</taxon>
        <taxon>Clostridia</taxon>
        <taxon>Eubacteriales</taxon>
        <taxon>Symbiobacteriaceae</taxon>
        <taxon>Symbiobacterium</taxon>
    </lineage>
</organism>
<name>Q67JF2_SYMTH</name>
<dbReference type="InterPro" id="IPR013078">
    <property type="entry name" value="His_Pase_superF_clade-1"/>
</dbReference>
<dbReference type="SUPFAM" id="SSF53254">
    <property type="entry name" value="Phosphoglycerate mutase-like"/>
    <property type="match status" value="1"/>
</dbReference>
<dbReference type="Gene3D" id="3.40.50.1240">
    <property type="entry name" value="Phosphoglycerate mutase-like"/>
    <property type="match status" value="1"/>
</dbReference>
<evidence type="ECO:0000313" key="1">
    <source>
        <dbReference type="EMBL" id="BAD42198.1"/>
    </source>
</evidence>
<evidence type="ECO:0000313" key="2">
    <source>
        <dbReference type="Proteomes" id="UP000000417"/>
    </source>
</evidence>
<dbReference type="Pfam" id="PF00300">
    <property type="entry name" value="His_Phos_1"/>
    <property type="match status" value="1"/>
</dbReference>
<accession>Q67JF2</accession>
<protein>
    <recommendedName>
        <fullName evidence="3">Phosphoglycerate mutase</fullName>
    </recommendedName>
</protein>
<dbReference type="EMBL" id="AP006840">
    <property type="protein sequence ID" value="BAD42198.1"/>
    <property type="molecule type" value="Genomic_DNA"/>
</dbReference>
<dbReference type="HOGENOM" id="CLU_109730_1_0_9"/>
<reference evidence="1 2" key="1">
    <citation type="journal article" date="2004" name="Nucleic Acids Res.">
        <title>Genome sequence of Symbiobacterium thermophilum, an uncultivable bacterium that depends on microbial commensalism.</title>
        <authorList>
            <person name="Ueda K."/>
            <person name="Yamashita A."/>
            <person name="Ishikawa J."/>
            <person name="Shimada M."/>
            <person name="Watsuji T."/>
            <person name="Morimura K."/>
            <person name="Ikeda H."/>
            <person name="Hattori M."/>
            <person name="Beppu T."/>
        </authorList>
    </citation>
    <scope>NUCLEOTIDE SEQUENCE [LARGE SCALE GENOMIC DNA]</scope>
    <source>
        <strain evidence="2">T / IAM 14863</strain>
    </source>
</reference>
<evidence type="ECO:0008006" key="3">
    <source>
        <dbReference type="Google" id="ProtNLM"/>
    </source>
</evidence>
<keyword evidence="2" id="KW-1185">Reference proteome</keyword>
<dbReference type="AlphaFoldDB" id="Q67JF2"/>
<gene>
    <name evidence="1" type="ordered locus">STH3216</name>
</gene>
<dbReference type="KEGG" id="sth:STH3216"/>
<sequence length="193" mass="22460">MRVQWKHVREAVNSTVKIGLVRHFRVKHAYPAKLLVTPDEVAEWFAGYDNADIEYGHVDLSGGDWQHCFCSDLPRAVKTARAIFPGEIIILKDLREIEPYPFRGNRIKLPFLVWAVLVRLVWYFKSHPNVESRRAVRERVRRVVDRVLQSDSDALVVSHAALMPFLRSELKRRGFRGPWFGHAANGLLYVFER</sequence>